<accession>A0A316ZBT9</accession>
<evidence type="ECO:0000313" key="2">
    <source>
        <dbReference type="EMBL" id="PWN99170.1"/>
    </source>
</evidence>
<name>A0A316ZBT9_9BASI</name>
<protein>
    <submittedName>
        <fullName evidence="2">Uncharacterized protein</fullName>
    </submittedName>
</protein>
<feature type="region of interest" description="Disordered" evidence="1">
    <location>
        <begin position="1"/>
        <end position="27"/>
    </location>
</feature>
<sequence length="70" mass="7826">MASSLETTRGDGRSAARTQRCRSTASAEELEKKDLRLEIRARLCGARMDLRRAGSTPRRQTAICCAQTWL</sequence>
<proteinExistence type="predicted"/>
<dbReference type="Proteomes" id="UP000245946">
    <property type="component" value="Unassembled WGS sequence"/>
</dbReference>
<gene>
    <name evidence="2" type="ORF">FA09DRAFT_329106</name>
</gene>
<evidence type="ECO:0000256" key="1">
    <source>
        <dbReference type="SAM" id="MobiDB-lite"/>
    </source>
</evidence>
<reference evidence="2 3" key="1">
    <citation type="journal article" date="2018" name="Mol. Biol. Evol.">
        <title>Broad Genomic Sampling Reveals a Smut Pathogenic Ancestry of the Fungal Clade Ustilaginomycotina.</title>
        <authorList>
            <person name="Kijpornyongpan T."/>
            <person name="Mondo S.J."/>
            <person name="Barry K."/>
            <person name="Sandor L."/>
            <person name="Lee J."/>
            <person name="Lipzen A."/>
            <person name="Pangilinan J."/>
            <person name="LaButti K."/>
            <person name="Hainaut M."/>
            <person name="Henrissat B."/>
            <person name="Grigoriev I.V."/>
            <person name="Spatafora J.W."/>
            <person name="Aime M.C."/>
        </authorList>
    </citation>
    <scope>NUCLEOTIDE SEQUENCE [LARGE SCALE GENOMIC DNA]</scope>
    <source>
        <strain evidence="2 3">MCA 4186</strain>
    </source>
</reference>
<keyword evidence="3" id="KW-1185">Reference proteome</keyword>
<dbReference type="GeneID" id="37269578"/>
<dbReference type="AlphaFoldDB" id="A0A316ZBT9"/>
<dbReference type="EMBL" id="KZ819289">
    <property type="protein sequence ID" value="PWN99170.1"/>
    <property type="molecule type" value="Genomic_DNA"/>
</dbReference>
<evidence type="ECO:0000313" key="3">
    <source>
        <dbReference type="Proteomes" id="UP000245946"/>
    </source>
</evidence>
<dbReference type="RefSeq" id="XP_025599449.1">
    <property type="nucleotide sequence ID" value="XM_025742034.1"/>
</dbReference>
<organism evidence="2 3">
    <name type="scientific">Tilletiopsis washingtonensis</name>
    <dbReference type="NCBI Taxonomy" id="58919"/>
    <lineage>
        <taxon>Eukaryota</taxon>
        <taxon>Fungi</taxon>
        <taxon>Dikarya</taxon>
        <taxon>Basidiomycota</taxon>
        <taxon>Ustilaginomycotina</taxon>
        <taxon>Exobasidiomycetes</taxon>
        <taxon>Entylomatales</taxon>
        <taxon>Entylomatales incertae sedis</taxon>
        <taxon>Tilletiopsis</taxon>
    </lineage>
</organism>